<dbReference type="EMBL" id="CP007128">
    <property type="protein sequence ID" value="AHG91257.1"/>
    <property type="molecule type" value="Genomic_DNA"/>
</dbReference>
<evidence type="ECO:0000313" key="1">
    <source>
        <dbReference type="EMBL" id="AHG91257.1"/>
    </source>
</evidence>
<proteinExistence type="predicted"/>
<dbReference type="HOGENOM" id="CLU_648534_0_0_0"/>
<gene>
    <name evidence="1" type="ORF">J421_3720</name>
</gene>
<dbReference type="Gene3D" id="3.40.50.720">
    <property type="entry name" value="NAD(P)-binding Rossmann-like Domain"/>
    <property type="match status" value="1"/>
</dbReference>
<dbReference type="InterPro" id="IPR036291">
    <property type="entry name" value="NAD(P)-bd_dom_sf"/>
</dbReference>
<organism evidence="1 2">
    <name type="scientific">Gemmatirosa kalamazoonensis</name>
    <dbReference type="NCBI Taxonomy" id="861299"/>
    <lineage>
        <taxon>Bacteria</taxon>
        <taxon>Pseudomonadati</taxon>
        <taxon>Gemmatimonadota</taxon>
        <taxon>Gemmatimonadia</taxon>
        <taxon>Gemmatimonadales</taxon>
        <taxon>Gemmatimonadaceae</taxon>
        <taxon>Gemmatirosa</taxon>
    </lineage>
</organism>
<sequence>MPASRLYEDRTNSLVSEITTVTVSVRFGLPHLRAELLDPDEARRIDPALATPSAPDVWVYRYHEPDAGWSLSVATLAAPGSERMSLGGFRIAPPSRAALPGYDNDREAIELAVGMEEKVYWSRVLRVAGPLGRRHLDRIVGGKCVLLPTPEARVGQPRDHELLDFAVQCLRDVNASGDIQVVTGQDLGHGAMSDGRTTSLAYMHARFDGSVTADTSAPTAEGNFQLLRGMLAGAGVPMERARVALLGAGNIGRRITERLLETGVGSITAVEPSPDARARLAERGVSAWPAERKLEALALPVDAVLVNAAGGSLDDAAVHAIAANPHVRVVCGSENLAMPNAANERVLLGAGKVYCHPELGGMMGYLTAVEEYLARRQGTPFDVTTLLHAAHRLYDVGLEATVRVVAGRFRESFQDAARAIYTA</sequence>
<dbReference type="Gene3D" id="3.40.50.10860">
    <property type="entry name" value="Leucine Dehydrogenase, chain A, domain 1"/>
    <property type="match status" value="1"/>
</dbReference>
<dbReference type="SUPFAM" id="SSF51735">
    <property type="entry name" value="NAD(P)-binding Rossmann-fold domains"/>
    <property type="match status" value="1"/>
</dbReference>
<reference evidence="1 2" key="1">
    <citation type="journal article" date="2014" name="Genome Announc.">
        <title>Genome Sequence and Methylome of Soil Bacterium Gemmatirosa kalamazoonensis KBS708T, a Member of the Rarely Cultivated Gemmatimonadetes Phylum.</title>
        <authorList>
            <person name="Debruyn J.M."/>
            <person name="Radosevich M."/>
            <person name="Wommack K.E."/>
            <person name="Polson S.W."/>
            <person name="Hauser L.J."/>
            <person name="Fawaz M.N."/>
            <person name="Korlach J."/>
            <person name="Tsai Y.C."/>
        </authorList>
    </citation>
    <scope>NUCLEOTIDE SEQUENCE [LARGE SCALE GENOMIC DNA]</scope>
    <source>
        <strain evidence="1 2">KBS708</strain>
    </source>
</reference>
<evidence type="ECO:0000313" key="2">
    <source>
        <dbReference type="Proteomes" id="UP000019151"/>
    </source>
</evidence>
<name>W0RLE7_9BACT</name>
<dbReference type="Proteomes" id="UP000019151">
    <property type="component" value="Chromosome"/>
</dbReference>
<dbReference type="AlphaFoldDB" id="W0RLE7"/>
<dbReference type="InParanoid" id="W0RLE7"/>
<protein>
    <submittedName>
        <fullName evidence="1">Uncharacterized protein</fullName>
    </submittedName>
</protein>
<dbReference type="KEGG" id="gba:J421_3720"/>
<keyword evidence="2" id="KW-1185">Reference proteome</keyword>
<accession>W0RLE7</accession>
<dbReference type="STRING" id="861299.J421_3720"/>